<gene>
    <name evidence="1" type="ORF">GCM10010171_41730</name>
</gene>
<protein>
    <submittedName>
        <fullName evidence="1">Uncharacterized protein</fullName>
    </submittedName>
</protein>
<organism evidence="1 2">
    <name type="scientific">Actinokineospora fastidiosa</name>
    <dbReference type="NCBI Taxonomy" id="1816"/>
    <lineage>
        <taxon>Bacteria</taxon>
        <taxon>Bacillati</taxon>
        <taxon>Actinomycetota</taxon>
        <taxon>Actinomycetes</taxon>
        <taxon>Pseudonocardiales</taxon>
        <taxon>Pseudonocardiaceae</taxon>
        <taxon>Actinokineospora</taxon>
    </lineage>
</organism>
<reference evidence="1" key="1">
    <citation type="journal article" date="2014" name="Int. J. Syst. Evol. Microbiol.">
        <title>Complete genome sequence of Corynebacterium casei LMG S-19264T (=DSM 44701T), isolated from a smear-ripened cheese.</title>
        <authorList>
            <consortium name="US DOE Joint Genome Institute (JGI-PGF)"/>
            <person name="Walter F."/>
            <person name="Albersmeier A."/>
            <person name="Kalinowski J."/>
            <person name="Ruckert C."/>
        </authorList>
    </citation>
    <scope>NUCLEOTIDE SEQUENCE</scope>
    <source>
        <strain evidence="1">JCM 3276</strain>
    </source>
</reference>
<reference evidence="1" key="2">
    <citation type="submission" date="2020-09" db="EMBL/GenBank/DDBJ databases">
        <authorList>
            <person name="Sun Q."/>
            <person name="Ohkuma M."/>
        </authorList>
    </citation>
    <scope>NUCLEOTIDE SEQUENCE</scope>
    <source>
        <strain evidence="1">JCM 3276</strain>
    </source>
</reference>
<sequence>MSELLLLSIHLDDDADGEPTARTVTVHHPSGRRFVVAEIADTEETESDASIW</sequence>
<dbReference type="RefSeq" id="WP_189212201.1">
    <property type="nucleotide sequence ID" value="NZ_BMRB01000003.1"/>
</dbReference>
<evidence type="ECO:0000313" key="2">
    <source>
        <dbReference type="Proteomes" id="UP000660680"/>
    </source>
</evidence>
<proteinExistence type="predicted"/>
<comment type="caution">
    <text evidence="1">The sequence shown here is derived from an EMBL/GenBank/DDBJ whole genome shotgun (WGS) entry which is preliminary data.</text>
</comment>
<dbReference type="EMBL" id="BMRB01000003">
    <property type="protein sequence ID" value="GGS42489.1"/>
    <property type="molecule type" value="Genomic_DNA"/>
</dbReference>
<accession>A0A918GL43</accession>
<dbReference type="Proteomes" id="UP000660680">
    <property type="component" value="Unassembled WGS sequence"/>
</dbReference>
<dbReference type="AlphaFoldDB" id="A0A918GL43"/>
<name>A0A918GL43_9PSEU</name>
<keyword evidence="2" id="KW-1185">Reference proteome</keyword>
<evidence type="ECO:0000313" key="1">
    <source>
        <dbReference type="EMBL" id="GGS42489.1"/>
    </source>
</evidence>